<dbReference type="PANTHER" id="PTHR10000:SF53">
    <property type="entry name" value="5-AMINO-6-(5-PHOSPHO-D-RIBITYLAMINO)URACIL PHOSPHATASE YBJI-RELATED"/>
    <property type="match status" value="1"/>
</dbReference>
<comment type="caution">
    <text evidence="1">The sequence shown here is derived from an EMBL/GenBank/DDBJ whole genome shotgun (WGS) entry which is preliminary data.</text>
</comment>
<dbReference type="SUPFAM" id="SSF56784">
    <property type="entry name" value="HAD-like"/>
    <property type="match status" value="1"/>
</dbReference>
<dbReference type="InterPro" id="IPR036412">
    <property type="entry name" value="HAD-like_sf"/>
</dbReference>
<dbReference type="PANTHER" id="PTHR10000">
    <property type="entry name" value="PHOSPHOSERINE PHOSPHATASE"/>
    <property type="match status" value="1"/>
</dbReference>
<evidence type="ECO:0000313" key="2">
    <source>
        <dbReference type="Proteomes" id="UP000241208"/>
    </source>
</evidence>
<dbReference type="EMBL" id="PYZR01000102">
    <property type="protein sequence ID" value="PTF65897.1"/>
    <property type="molecule type" value="Genomic_DNA"/>
</dbReference>
<dbReference type="InterPro" id="IPR006379">
    <property type="entry name" value="HAD-SF_hydro_IIB"/>
</dbReference>
<dbReference type="AlphaFoldDB" id="A0A2T4LRB9"/>
<dbReference type="RefSeq" id="WP_107386189.1">
    <property type="nucleotide sequence ID" value="NZ_CP188078.1"/>
</dbReference>
<accession>A0A2T4LRB9</accession>
<dbReference type="Pfam" id="PF08282">
    <property type="entry name" value="Hydrolase_3"/>
    <property type="match status" value="1"/>
</dbReference>
<reference evidence="1 2" key="1">
    <citation type="journal article" date="2016" name="Front. Microbiol.">
        <title>Comprehensive Phylogenetic Analysis of Bovine Non-aureus Staphylococci Species Based on Whole-Genome Sequencing.</title>
        <authorList>
            <person name="Naushad S."/>
            <person name="Barkema H.W."/>
            <person name="Luby C."/>
            <person name="Condas L.A."/>
            <person name="Nobrega D.B."/>
            <person name="Carson D.A."/>
            <person name="De Buck J."/>
        </authorList>
    </citation>
    <scope>NUCLEOTIDE SEQUENCE [LARGE SCALE GENOMIC DNA]</scope>
    <source>
        <strain evidence="1 2">SNUC 3829</strain>
    </source>
</reference>
<dbReference type="GO" id="GO:0005829">
    <property type="term" value="C:cytosol"/>
    <property type="evidence" value="ECO:0007669"/>
    <property type="project" value="TreeGrafter"/>
</dbReference>
<proteinExistence type="predicted"/>
<dbReference type="Gene3D" id="3.30.1240.10">
    <property type="match status" value="1"/>
</dbReference>
<dbReference type="GO" id="GO:0000287">
    <property type="term" value="F:magnesium ion binding"/>
    <property type="evidence" value="ECO:0007669"/>
    <property type="project" value="TreeGrafter"/>
</dbReference>
<sequence>MIKAIAVDMDGTFLDSKKQYDQERFNRIFQQLKNENIKFIAASGNQYAKLKSIFGDKAMFFVAENGAVIYEGNTLYDYQAFEKDVFRNIVNYLNITRGINEIIVCGLKSAYILKDNEQSFKKDAHFYYRQLKEIESLQNLPEDEYVKIALNIDRATHPTLDKDLSKRFSQDLSLVSSGRDSIDIIIPGMTKGNALARLLKKWGLAEDELMAFGDANNDLDMLQLATYSYVMENCEDETLFEIANYVAPSNDKQGVLSIIEDQVLKMNK</sequence>
<dbReference type="NCBIfam" id="TIGR01484">
    <property type="entry name" value="HAD-SF-IIB"/>
    <property type="match status" value="1"/>
</dbReference>
<dbReference type="GO" id="GO:0016791">
    <property type="term" value="F:phosphatase activity"/>
    <property type="evidence" value="ECO:0007669"/>
    <property type="project" value="TreeGrafter"/>
</dbReference>
<dbReference type="Proteomes" id="UP000241208">
    <property type="component" value="Unassembled WGS sequence"/>
</dbReference>
<dbReference type="InterPro" id="IPR000150">
    <property type="entry name" value="Cof"/>
</dbReference>
<dbReference type="STRING" id="29382.BZ166_06450"/>
<keyword evidence="1" id="KW-0378">Hydrolase</keyword>
<dbReference type="CDD" id="cd07518">
    <property type="entry name" value="HAD_YbiV-Like"/>
    <property type="match status" value="1"/>
</dbReference>
<dbReference type="Gene3D" id="3.40.50.1000">
    <property type="entry name" value="HAD superfamily/HAD-like"/>
    <property type="match status" value="1"/>
</dbReference>
<organism evidence="1 2">
    <name type="scientific">Staphylococcus cohnii</name>
    <dbReference type="NCBI Taxonomy" id="29382"/>
    <lineage>
        <taxon>Bacteria</taxon>
        <taxon>Bacillati</taxon>
        <taxon>Bacillota</taxon>
        <taxon>Bacilli</taxon>
        <taxon>Bacillales</taxon>
        <taxon>Staphylococcaceae</taxon>
        <taxon>Staphylococcus</taxon>
        <taxon>Staphylococcus cohnii species complex</taxon>
    </lineage>
</organism>
<dbReference type="SFLD" id="SFLDS00003">
    <property type="entry name" value="Haloacid_Dehalogenase"/>
    <property type="match status" value="1"/>
</dbReference>
<dbReference type="InterPro" id="IPR023214">
    <property type="entry name" value="HAD_sf"/>
</dbReference>
<evidence type="ECO:0000313" key="1">
    <source>
        <dbReference type="EMBL" id="PTF65897.1"/>
    </source>
</evidence>
<dbReference type="NCBIfam" id="TIGR00099">
    <property type="entry name" value="Cof-subfamily"/>
    <property type="match status" value="1"/>
</dbReference>
<protein>
    <submittedName>
        <fullName evidence="1">HAD family hydrolase</fullName>
    </submittedName>
</protein>
<gene>
    <name evidence="1" type="ORF">BUY34_08890</name>
</gene>
<dbReference type="SFLD" id="SFLDG01140">
    <property type="entry name" value="C2.B:_Phosphomannomutase_and_P"/>
    <property type="match status" value="1"/>
</dbReference>
<name>A0A2T4LRB9_9STAP</name>